<protein>
    <submittedName>
        <fullName evidence="2">Uncharacterized protein</fullName>
    </submittedName>
</protein>
<comment type="caution">
    <text evidence="2">The sequence shown here is derived from an EMBL/GenBank/DDBJ whole genome shotgun (WGS) entry which is preliminary data.</text>
</comment>
<proteinExistence type="predicted"/>
<evidence type="ECO:0000313" key="3">
    <source>
        <dbReference type="Proteomes" id="UP001273531"/>
    </source>
</evidence>
<name>A0ABU3YAR6_9SPHN</name>
<dbReference type="EMBL" id="JAWJEJ010000001">
    <property type="protein sequence ID" value="MDV3458357.1"/>
    <property type="molecule type" value="Genomic_DNA"/>
</dbReference>
<sequence length="138" mass="14446">MPIRSLPKFSAVLLLLCGSAAGAENVATGTLNIRLTVPVVCNVSHQSAISQAGAGYRLGALREFCNSPRGYALVVNYAPGSMKGAVVAVGEERVVLDGSGRAVISQAQGPRIRDREVFAEPGAAGFDTDRLEFNLETI</sequence>
<evidence type="ECO:0000313" key="2">
    <source>
        <dbReference type="EMBL" id="MDV3458357.1"/>
    </source>
</evidence>
<organism evidence="2 3">
    <name type="scientific">Sphingomonas agrestis</name>
    <dbReference type="NCBI Taxonomy" id="3080540"/>
    <lineage>
        <taxon>Bacteria</taxon>
        <taxon>Pseudomonadati</taxon>
        <taxon>Pseudomonadota</taxon>
        <taxon>Alphaproteobacteria</taxon>
        <taxon>Sphingomonadales</taxon>
        <taxon>Sphingomonadaceae</taxon>
        <taxon>Sphingomonas</taxon>
    </lineage>
</organism>
<keyword evidence="3" id="KW-1185">Reference proteome</keyword>
<dbReference type="Proteomes" id="UP001273531">
    <property type="component" value="Unassembled WGS sequence"/>
</dbReference>
<feature type="chain" id="PRO_5047415679" evidence="1">
    <location>
        <begin position="24"/>
        <end position="138"/>
    </location>
</feature>
<accession>A0ABU3YAR6</accession>
<dbReference type="RefSeq" id="WP_317227427.1">
    <property type="nucleotide sequence ID" value="NZ_JAWJEJ010000001.1"/>
</dbReference>
<evidence type="ECO:0000256" key="1">
    <source>
        <dbReference type="SAM" id="SignalP"/>
    </source>
</evidence>
<reference evidence="2 3" key="1">
    <citation type="submission" date="2023-10" db="EMBL/GenBank/DDBJ databases">
        <title>Sphingomonas sp. HF-S4 16S ribosomal RNA gene Genome sequencing and assembly.</title>
        <authorList>
            <person name="Lee H."/>
        </authorList>
    </citation>
    <scope>NUCLEOTIDE SEQUENCE [LARGE SCALE GENOMIC DNA]</scope>
    <source>
        <strain evidence="2 3">HF-S4</strain>
    </source>
</reference>
<feature type="signal peptide" evidence="1">
    <location>
        <begin position="1"/>
        <end position="23"/>
    </location>
</feature>
<keyword evidence="1" id="KW-0732">Signal</keyword>
<gene>
    <name evidence="2" type="ORF">RZN05_15270</name>
</gene>